<evidence type="ECO:0000313" key="8">
    <source>
        <dbReference type="EMBL" id="TKG71009.1"/>
    </source>
</evidence>
<accession>A0ABY2S6S9</accession>
<gene>
    <name evidence="8" type="ORF">FCN18_15685</name>
</gene>
<dbReference type="EC" id="1.2.1.3" evidence="3"/>
<dbReference type="InterPro" id="IPR016161">
    <property type="entry name" value="Ald_DH/histidinol_DH"/>
</dbReference>
<dbReference type="PROSITE" id="PS00070">
    <property type="entry name" value="ALDEHYDE_DEHYDR_CYS"/>
    <property type="match status" value="1"/>
</dbReference>
<feature type="domain" description="Aldehyde dehydrogenase" evidence="7">
    <location>
        <begin position="16"/>
        <end position="466"/>
    </location>
</feature>
<dbReference type="InterPro" id="IPR016162">
    <property type="entry name" value="Ald_DH_N"/>
</dbReference>
<dbReference type="CDD" id="cd07138">
    <property type="entry name" value="ALDH_CddD_SSP0762"/>
    <property type="match status" value="1"/>
</dbReference>
<dbReference type="SUPFAM" id="SSF53720">
    <property type="entry name" value="ALDH-like"/>
    <property type="match status" value="1"/>
</dbReference>
<dbReference type="InterPro" id="IPR016160">
    <property type="entry name" value="Ald_DH_CS_CYS"/>
</dbReference>
<dbReference type="Pfam" id="PF00171">
    <property type="entry name" value="Aldedh"/>
    <property type="match status" value="1"/>
</dbReference>
<dbReference type="RefSeq" id="WP_137095487.1">
    <property type="nucleotide sequence ID" value="NZ_SWMS01000007.1"/>
</dbReference>
<evidence type="ECO:0000256" key="3">
    <source>
        <dbReference type="ARBA" id="ARBA00024226"/>
    </source>
</evidence>
<dbReference type="EMBL" id="SWMS01000007">
    <property type="protein sequence ID" value="TKG71009.1"/>
    <property type="molecule type" value="Genomic_DNA"/>
</dbReference>
<evidence type="ECO:0000256" key="1">
    <source>
        <dbReference type="ARBA" id="ARBA00009986"/>
    </source>
</evidence>
<evidence type="ECO:0000313" key="9">
    <source>
        <dbReference type="Proteomes" id="UP000309992"/>
    </source>
</evidence>
<keyword evidence="2 6" id="KW-0560">Oxidoreductase</keyword>
<dbReference type="Gene3D" id="3.40.605.10">
    <property type="entry name" value="Aldehyde Dehydrogenase, Chain A, domain 1"/>
    <property type="match status" value="1"/>
</dbReference>
<evidence type="ECO:0000256" key="2">
    <source>
        <dbReference type="ARBA" id="ARBA00023002"/>
    </source>
</evidence>
<dbReference type="PANTHER" id="PTHR42804:SF1">
    <property type="entry name" value="ALDEHYDE DEHYDROGENASE-RELATED"/>
    <property type="match status" value="1"/>
</dbReference>
<dbReference type="Gene3D" id="3.40.309.10">
    <property type="entry name" value="Aldehyde Dehydrogenase, Chain A, domain 2"/>
    <property type="match status" value="1"/>
</dbReference>
<reference evidence="8 9" key="1">
    <citation type="journal article" date="2015" name="Antonie Van Leeuwenhoek">
        <title>Prauserella endophytica sp. nov., an endophytic actinobacterium isolated from Tamarix taklamakanensis.</title>
        <authorList>
            <person name="Liu J.M."/>
            <person name="Habden X."/>
            <person name="Guo L."/>
            <person name="Tuo L."/>
            <person name="Jiang Z.K."/>
            <person name="Liu S.W."/>
            <person name="Liu X.F."/>
            <person name="Chen L."/>
            <person name="Li R.F."/>
            <person name="Zhang Y.Q."/>
            <person name="Sun C.H."/>
        </authorList>
    </citation>
    <scope>NUCLEOTIDE SEQUENCE [LARGE SCALE GENOMIC DNA]</scope>
    <source>
        <strain evidence="8 9">CGMCC 4.7182</strain>
    </source>
</reference>
<comment type="similarity">
    <text evidence="1 6">Belongs to the aldehyde dehydrogenase family.</text>
</comment>
<dbReference type="Proteomes" id="UP000309992">
    <property type="component" value="Unassembled WGS sequence"/>
</dbReference>
<evidence type="ECO:0000256" key="6">
    <source>
        <dbReference type="RuleBase" id="RU003345"/>
    </source>
</evidence>
<evidence type="ECO:0000259" key="7">
    <source>
        <dbReference type="Pfam" id="PF00171"/>
    </source>
</evidence>
<dbReference type="InterPro" id="IPR029510">
    <property type="entry name" value="Ald_DH_CS_GLU"/>
</dbReference>
<dbReference type="PANTHER" id="PTHR42804">
    <property type="entry name" value="ALDEHYDE DEHYDROGENASE"/>
    <property type="match status" value="1"/>
</dbReference>
<comment type="caution">
    <text evidence="8">The sequence shown here is derived from an EMBL/GenBank/DDBJ whole genome shotgun (WGS) entry which is preliminary data.</text>
</comment>
<feature type="active site" evidence="5">
    <location>
        <position position="243"/>
    </location>
</feature>
<evidence type="ECO:0000256" key="4">
    <source>
        <dbReference type="ARBA" id="ARBA00049194"/>
    </source>
</evidence>
<name>A0ABY2S6S9_9PSEU</name>
<dbReference type="InterPro" id="IPR016163">
    <property type="entry name" value="Ald_DH_C"/>
</dbReference>
<dbReference type="InterPro" id="IPR015590">
    <property type="entry name" value="Aldehyde_DH_dom"/>
</dbReference>
<evidence type="ECO:0000256" key="5">
    <source>
        <dbReference type="PROSITE-ProRule" id="PRU10007"/>
    </source>
</evidence>
<dbReference type="PROSITE" id="PS00687">
    <property type="entry name" value="ALDEHYDE_DEHYDR_GLU"/>
    <property type="match status" value="1"/>
</dbReference>
<organism evidence="8 9">
    <name type="scientific">Prauserella endophytica</name>
    <dbReference type="NCBI Taxonomy" id="1592324"/>
    <lineage>
        <taxon>Bacteria</taxon>
        <taxon>Bacillati</taxon>
        <taxon>Actinomycetota</taxon>
        <taxon>Actinomycetes</taxon>
        <taxon>Pseudonocardiales</taxon>
        <taxon>Pseudonocardiaceae</taxon>
        <taxon>Prauserella</taxon>
        <taxon>Prauserella coralliicola group</taxon>
    </lineage>
</organism>
<sequence length="483" mass="50623">MDVLPAAYIRGTWQMGDEAVTVTDSADGTTVGEVSLGSTEQAAAAVRAAHEAFPAWSATTLAERKNILRALMTGLQGRSQRIADSATAEVGSVSAFSLRVQAGLPVRALEGTIDAMDAIAEVEDIGTSRVQGLPIGVVAAIAPWNYPLYQIMGKLAPALAAGCTVVVKPPQQAPLTVYDLVAELENAGVPAGVVNVVQGRGPVVGEAFADHPLVDMVSFTGSTAAGSRIAEVAARSVKKVALELGGKSANVFAADADLDRAIPGAVRYFLMNNGQTCSALTRLIVPRSLAAEVEERLTAEVEAQVVGDPRDAQTTVGPLVSAAQRRTVEGYIRKGLGGEGRLLAGGLDLPAEFQDGHYVLPTVFTDVDPKATIAQEEIFGPVLVVHVVDDEEEAIRVANDSPYGLSGGVWSADEERAVAIARRIRTGQVSINGAPFNAAAPFGGFKQSGYGRELGRHGIAEYLSPQSLQFPAHREAEETRERP</sequence>
<proteinExistence type="inferred from homology"/>
<keyword evidence="9" id="KW-1185">Reference proteome</keyword>
<protein>
    <recommendedName>
        <fullName evidence="3">aldehyde dehydrogenase (NAD(+))</fullName>
        <ecNumber evidence="3">1.2.1.3</ecNumber>
    </recommendedName>
</protein>
<comment type="catalytic activity">
    <reaction evidence="4">
        <text>an aldehyde + NAD(+) + H2O = a carboxylate + NADH + 2 H(+)</text>
        <dbReference type="Rhea" id="RHEA:16185"/>
        <dbReference type="ChEBI" id="CHEBI:15377"/>
        <dbReference type="ChEBI" id="CHEBI:15378"/>
        <dbReference type="ChEBI" id="CHEBI:17478"/>
        <dbReference type="ChEBI" id="CHEBI:29067"/>
        <dbReference type="ChEBI" id="CHEBI:57540"/>
        <dbReference type="ChEBI" id="CHEBI:57945"/>
        <dbReference type="EC" id="1.2.1.3"/>
    </reaction>
</comment>